<dbReference type="EMBL" id="RCHS01002662">
    <property type="protein sequence ID" value="RMX46574.1"/>
    <property type="molecule type" value="Genomic_DNA"/>
</dbReference>
<dbReference type="InterPro" id="IPR015943">
    <property type="entry name" value="WD40/YVTN_repeat-like_dom_sf"/>
</dbReference>
<feature type="domain" description="NACHT" evidence="3">
    <location>
        <begin position="57"/>
        <end position="173"/>
    </location>
</feature>
<dbReference type="InterPro" id="IPR001680">
    <property type="entry name" value="WD40_rpt"/>
</dbReference>
<dbReference type="Gene3D" id="3.40.50.300">
    <property type="entry name" value="P-loop containing nucleotide triphosphate hydrolases"/>
    <property type="match status" value="1"/>
</dbReference>
<dbReference type="SUPFAM" id="SSF50998">
    <property type="entry name" value="Quinoprotein alcohol dehydrogenase-like"/>
    <property type="match status" value="1"/>
</dbReference>
<gene>
    <name evidence="4" type="ORF">pdam_00021578</name>
</gene>
<dbReference type="PANTHER" id="PTHR19871:SF14">
    <property type="entry name" value="DUF4062 DOMAIN-CONTAINING PROTEIN"/>
    <property type="match status" value="1"/>
</dbReference>
<dbReference type="Pfam" id="PF25469">
    <property type="entry name" value="WHD_NWD1"/>
    <property type="match status" value="1"/>
</dbReference>
<accession>A0A3M6TZ66</accession>
<dbReference type="Gene3D" id="1.25.40.370">
    <property type="match status" value="1"/>
</dbReference>
<dbReference type="PROSITE" id="PS50837">
    <property type="entry name" value="NACHT"/>
    <property type="match status" value="1"/>
</dbReference>
<evidence type="ECO:0000259" key="3">
    <source>
        <dbReference type="PROSITE" id="PS50837"/>
    </source>
</evidence>
<dbReference type="InterPro" id="IPR027417">
    <property type="entry name" value="P-loop_NTPase"/>
</dbReference>
<dbReference type="Proteomes" id="UP000275408">
    <property type="component" value="Unassembled WGS sequence"/>
</dbReference>
<dbReference type="SMART" id="SM00320">
    <property type="entry name" value="WD40"/>
    <property type="match status" value="4"/>
</dbReference>
<dbReference type="InterPro" id="IPR007111">
    <property type="entry name" value="NACHT_NTPase"/>
</dbReference>
<dbReference type="InterPro" id="IPR011047">
    <property type="entry name" value="Quinoprotein_ADH-like_sf"/>
</dbReference>
<dbReference type="Pfam" id="PF05729">
    <property type="entry name" value="NACHT"/>
    <property type="match status" value="1"/>
</dbReference>
<evidence type="ECO:0000256" key="2">
    <source>
        <dbReference type="ARBA" id="ARBA00022737"/>
    </source>
</evidence>
<comment type="caution">
    <text evidence="4">The sequence shown here is derived from an EMBL/GenBank/DDBJ whole genome shotgun (WGS) entry which is preliminary data.</text>
</comment>
<organism evidence="4 5">
    <name type="scientific">Pocillopora damicornis</name>
    <name type="common">Cauliflower coral</name>
    <name type="synonym">Millepora damicornis</name>
    <dbReference type="NCBI Taxonomy" id="46731"/>
    <lineage>
        <taxon>Eukaryota</taxon>
        <taxon>Metazoa</taxon>
        <taxon>Cnidaria</taxon>
        <taxon>Anthozoa</taxon>
        <taxon>Hexacorallia</taxon>
        <taxon>Scleractinia</taxon>
        <taxon>Astrocoeniina</taxon>
        <taxon>Pocilloporidae</taxon>
        <taxon>Pocillopora</taxon>
    </lineage>
</organism>
<dbReference type="InterPro" id="IPR052752">
    <property type="entry name" value="NACHT-WD_repeat"/>
</dbReference>
<sequence length="1349" mass="150145">MIQEAINEKEGDAREDSLNEEILQHALFCQKKGLACQGRDDFLQSVKSSLLERNDKRTVILHGESGCGKTSVLAKMAVEVRNWLEDDSAFVVLRFIGTSPESSSIRLLLRSVCQQLCKITNNDATQIPEEIMELLEFFPKCLEEACAFRPVVLILDSLDQLPADEGGRRLDWLPGKIPDDCYLIMSTLPGSEYECLPHLKNIFPERCFKEIPTIPLNEAAGILECWLRSSNRALIPSQKEVVLNAFRECPLPLYLKLSFDQAIRWKSYTPEDEATLASGVKNVINDFLEQVERRHGKILVSHALAYITASKNGLTEPELEDILSLDDEVLDDVYQYWTPPFRRLPPLLWIRIRSDIGEYLVERGADDSRVIYWYHRQFIELATDRYLVARPADVHSKLADYFLGKWSNGAEKPYIDKDGNTVLKDRLVAGQPLMFSNDEEKKSVFNLRKLNELPYHLLQAGNLENLKKHALCNFEFLLAKLRATSLESILNDFTTSLLLHPDDEDLVALEKTLQLSSAALKADANQLAPQLLGRLIPLHNQAELTGISLLLQQTYSSSVPCLIPSDKCLTSPGGPLISSMKIPGKSVFKCCGFSCDGKTAYITSSFSQPLHIQILSVNLLNGKTLRRVTLPGSLGVGVVWVVQGSSINEDLLLLVGSTDIFLIKPSTGQVLQKLAALVKERMYNPMPPVSFVDNETSVIAITDKDIKIWTAEDGKVAHKIDIGKIPTDEEYGTIGASGCHAVFSLHGSRSFTVLNCKTGERVREVNVFSGAGACFVGEIKVTSKEQVVVTSSEKNGLRLFDLHTGDFIREISQFKINKGLLRTHITADGTKAVSVADYEILVTNLEDGTVCKTLKSKSFGTLIIHVNFFTNDGKLAISLAQDDVIRIYNLQQALREGTEDVSKPSSYNKAVSSIDSINYLNTGTDARHVIATATVNNSNQIAIWDTLTGVMVRALKVFQELPPSTIRIYGASRAVGYIHDQEYLHFRVFDLKEGKVERNLQGKASKRTEAFGFIDENHIIAFSRGRRNLKVWSINDGKLTKQFKFGQKHRFEDMLISRSGRVVVCSQISPTVSHEEGTLPLFALNTQSGEHKVLEIENTQLMLWNGCLSDDGSYLVSLSKDFKALLWDFTNGTLKGNLVANEENPTAICTAISTASKVVLTGQGDGGITVWDIGNGRVRSTMECATVDSLFVAQDGKVAFSNYRYTNSNIDAWDLETGSKLATFTSDWKPERITISGNRLVVAKADKPELLMFRTHIPRSSEGTKPVDSPFKDCPLESVLQADQDLVHAREGDEDEDSEDDFDKTDFQKTEFTRKAVHAKPNVIIGGGSSVFASKSVFISEKVYRDNFM</sequence>
<keyword evidence="5" id="KW-1185">Reference proteome</keyword>
<evidence type="ECO:0000313" key="5">
    <source>
        <dbReference type="Proteomes" id="UP000275408"/>
    </source>
</evidence>
<dbReference type="SUPFAM" id="SSF52540">
    <property type="entry name" value="P-loop containing nucleoside triphosphate hydrolases"/>
    <property type="match status" value="1"/>
</dbReference>
<evidence type="ECO:0000256" key="1">
    <source>
        <dbReference type="ARBA" id="ARBA00022574"/>
    </source>
</evidence>
<evidence type="ECO:0000313" key="4">
    <source>
        <dbReference type="EMBL" id="RMX46574.1"/>
    </source>
</evidence>
<dbReference type="PANTHER" id="PTHR19871">
    <property type="entry name" value="BETA TRANSDUCIN-RELATED PROTEIN"/>
    <property type="match status" value="1"/>
</dbReference>
<dbReference type="Gene3D" id="2.130.10.10">
    <property type="entry name" value="YVTN repeat-like/Quinoprotein amine dehydrogenase"/>
    <property type="match status" value="2"/>
</dbReference>
<proteinExistence type="predicted"/>
<keyword evidence="1" id="KW-0853">WD repeat</keyword>
<dbReference type="InterPro" id="IPR011044">
    <property type="entry name" value="Quino_amine_DH_bsu"/>
</dbReference>
<dbReference type="OrthoDB" id="2325716at2759"/>
<protein>
    <recommendedName>
        <fullName evidence="3">NACHT domain-containing protein</fullName>
    </recommendedName>
</protein>
<keyword evidence="2" id="KW-0677">Repeat</keyword>
<dbReference type="SUPFAM" id="SSF50969">
    <property type="entry name" value="YVTN repeat-like/Quinoprotein amine dehydrogenase"/>
    <property type="match status" value="1"/>
</dbReference>
<dbReference type="InterPro" id="IPR057588">
    <property type="entry name" value="NWD1/2-like_WH"/>
</dbReference>
<name>A0A3M6TZ66_POCDA</name>
<dbReference type="STRING" id="46731.A0A3M6TZ66"/>
<reference evidence="4 5" key="1">
    <citation type="journal article" date="2018" name="Sci. Rep.">
        <title>Comparative analysis of the Pocillopora damicornis genome highlights role of immune system in coral evolution.</title>
        <authorList>
            <person name="Cunning R."/>
            <person name="Bay R.A."/>
            <person name="Gillette P."/>
            <person name="Baker A.C."/>
            <person name="Traylor-Knowles N."/>
        </authorList>
    </citation>
    <scope>NUCLEOTIDE SEQUENCE [LARGE SCALE GENOMIC DNA]</scope>
    <source>
        <strain evidence="4">RSMAS</strain>
        <tissue evidence="4">Whole animal</tissue>
    </source>
</reference>